<dbReference type="KEGG" id="tatv:25782919"/>
<feature type="domain" description="LysM" evidence="4">
    <location>
        <begin position="106"/>
        <end position="152"/>
    </location>
</feature>
<evidence type="ECO:0000259" key="4">
    <source>
        <dbReference type="PROSITE" id="PS51782"/>
    </source>
</evidence>
<dbReference type="Gene3D" id="3.10.350.10">
    <property type="entry name" value="LysM domain"/>
    <property type="match status" value="2"/>
</dbReference>
<evidence type="ECO:0000313" key="6">
    <source>
        <dbReference type="Proteomes" id="UP000005426"/>
    </source>
</evidence>
<dbReference type="GO" id="GO:0008061">
    <property type="term" value="F:chitin binding"/>
    <property type="evidence" value="ECO:0007669"/>
    <property type="project" value="UniProtKB-KW"/>
</dbReference>
<dbReference type="Proteomes" id="UP000005426">
    <property type="component" value="Unassembled WGS sequence"/>
</dbReference>
<dbReference type="AlphaFoldDB" id="G9P4K0"/>
<reference evidence="5 6" key="1">
    <citation type="journal article" date="2011" name="Genome Biol.">
        <title>Comparative genome sequence analysis underscores mycoparasitism as the ancestral life style of Trichoderma.</title>
        <authorList>
            <person name="Kubicek C.P."/>
            <person name="Herrera-Estrella A."/>
            <person name="Seidl-Seiboth V."/>
            <person name="Martinez D.A."/>
            <person name="Druzhinina I.S."/>
            <person name="Thon M."/>
            <person name="Zeilinger S."/>
            <person name="Casas-Flores S."/>
            <person name="Horwitz B.A."/>
            <person name="Mukherjee P.K."/>
            <person name="Mukherjee M."/>
            <person name="Kredics L."/>
            <person name="Alcaraz L.D."/>
            <person name="Aerts A."/>
            <person name="Antal Z."/>
            <person name="Atanasova L."/>
            <person name="Cervantes-Badillo M.G."/>
            <person name="Challacombe J."/>
            <person name="Chertkov O."/>
            <person name="McCluskey K."/>
            <person name="Coulpier F."/>
            <person name="Deshpande N."/>
            <person name="von Doehren H."/>
            <person name="Ebbole D.J."/>
            <person name="Esquivel-Naranjo E.U."/>
            <person name="Fekete E."/>
            <person name="Flipphi M."/>
            <person name="Glaser F."/>
            <person name="Gomez-Rodriguez E.Y."/>
            <person name="Gruber S."/>
            <person name="Han C."/>
            <person name="Henrissat B."/>
            <person name="Hermosa R."/>
            <person name="Hernandez-Onate M."/>
            <person name="Karaffa L."/>
            <person name="Kosti I."/>
            <person name="Le Crom S."/>
            <person name="Lindquist E."/>
            <person name="Lucas S."/>
            <person name="Luebeck M."/>
            <person name="Luebeck P.S."/>
            <person name="Margeot A."/>
            <person name="Metz B."/>
            <person name="Misra M."/>
            <person name="Nevalainen H."/>
            <person name="Omann M."/>
            <person name="Packer N."/>
            <person name="Perrone G."/>
            <person name="Uresti-Rivera E.E."/>
            <person name="Salamov A."/>
            <person name="Schmoll M."/>
            <person name="Seiboth B."/>
            <person name="Shapiro H."/>
            <person name="Sukno S."/>
            <person name="Tamayo-Ramos J.A."/>
            <person name="Tisch D."/>
            <person name="Wiest A."/>
            <person name="Wilkinson H.H."/>
            <person name="Zhang M."/>
            <person name="Coutinho P.M."/>
            <person name="Kenerley C.M."/>
            <person name="Monte E."/>
            <person name="Baker S.E."/>
            <person name="Grigoriev I.V."/>
        </authorList>
    </citation>
    <scope>NUCLEOTIDE SEQUENCE [LARGE SCALE GENOMIC DNA]</scope>
    <source>
        <strain evidence="6">ATCC 20476 / IMI 206040</strain>
    </source>
</reference>
<accession>G9P4K0</accession>
<dbReference type="PANTHER" id="PTHR34997">
    <property type="entry name" value="AM15"/>
    <property type="match status" value="1"/>
</dbReference>
<dbReference type="InterPro" id="IPR018392">
    <property type="entry name" value="LysM"/>
</dbReference>
<feature type="domain" description="LysM" evidence="4">
    <location>
        <begin position="1"/>
        <end position="43"/>
    </location>
</feature>
<dbReference type="eggNOG" id="KOG2806">
    <property type="taxonomic scope" value="Eukaryota"/>
</dbReference>
<keyword evidence="1" id="KW-0147">Chitin-binding</keyword>
<keyword evidence="6" id="KW-1185">Reference proteome</keyword>
<dbReference type="CDD" id="cd00118">
    <property type="entry name" value="LysM"/>
    <property type="match status" value="1"/>
</dbReference>
<evidence type="ECO:0000256" key="1">
    <source>
        <dbReference type="ARBA" id="ARBA00022669"/>
    </source>
</evidence>
<dbReference type="PROSITE" id="PS51782">
    <property type="entry name" value="LYSM"/>
    <property type="match status" value="2"/>
</dbReference>
<proteinExistence type="inferred from homology"/>
<dbReference type="STRING" id="452589.G9P4K0"/>
<protein>
    <recommendedName>
        <fullName evidence="4">LysM domain-containing protein</fullName>
    </recommendedName>
</protein>
<dbReference type="HOGENOM" id="CLU_1514083_0_0_1"/>
<name>G9P4K0_HYPAI</name>
<comment type="caution">
    <text evidence="5">The sequence shown here is derived from an EMBL/GenBank/DDBJ whole genome shotgun (WGS) entry which is preliminary data.</text>
</comment>
<gene>
    <name evidence="5" type="ORF">TRIATDRAFT_31285</name>
</gene>
<dbReference type="GeneID" id="25782919"/>
<keyword evidence="2" id="KW-0843">Virulence</keyword>
<evidence type="ECO:0000256" key="3">
    <source>
        <dbReference type="ARBA" id="ARBA00044955"/>
    </source>
</evidence>
<dbReference type="PANTHER" id="PTHR34997:SF1">
    <property type="entry name" value="PEPTIDOGLYCAN-BINDING LYSIN DOMAIN"/>
    <property type="match status" value="1"/>
</dbReference>
<dbReference type="InterPro" id="IPR036779">
    <property type="entry name" value="LysM_dom_sf"/>
</dbReference>
<evidence type="ECO:0000313" key="5">
    <source>
        <dbReference type="EMBL" id="EHK41986.1"/>
    </source>
</evidence>
<dbReference type="InterPro" id="IPR052210">
    <property type="entry name" value="LysM1-like"/>
</dbReference>
<dbReference type="Pfam" id="PF01476">
    <property type="entry name" value="LysM"/>
    <property type="match status" value="1"/>
</dbReference>
<sequence>VEAGDYCAAILLKFSLALSDFYFLNPQVDSTCSNLWANTSYCVKPVGNIETYSGYTTATEATTFTRPVTTTDFVPSSIQTATLQPTASGTISDCYVYENAFDANSKIEYLSAADSCSSWAHFANVTVEQLLEWNPSLSANNCVLQAGKSYCVQKWRTPRKAFRYEILPTLELSALRVH</sequence>
<dbReference type="EMBL" id="ABDG02000027">
    <property type="protein sequence ID" value="EHK41986.1"/>
    <property type="molecule type" value="Genomic_DNA"/>
</dbReference>
<feature type="non-terminal residue" evidence="5">
    <location>
        <position position="1"/>
    </location>
</feature>
<comment type="similarity">
    <text evidence="3">Belongs to the secreted LysM effector family.</text>
</comment>
<organism evidence="5 6">
    <name type="scientific">Hypocrea atroviridis (strain ATCC 20476 / IMI 206040)</name>
    <name type="common">Trichoderma atroviride</name>
    <dbReference type="NCBI Taxonomy" id="452589"/>
    <lineage>
        <taxon>Eukaryota</taxon>
        <taxon>Fungi</taxon>
        <taxon>Dikarya</taxon>
        <taxon>Ascomycota</taxon>
        <taxon>Pezizomycotina</taxon>
        <taxon>Sordariomycetes</taxon>
        <taxon>Hypocreomycetidae</taxon>
        <taxon>Hypocreales</taxon>
        <taxon>Hypocreaceae</taxon>
        <taxon>Trichoderma</taxon>
    </lineage>
</organism>
<dbReference type="OrthoDB" id="4890409at2759"/>
<evidence type="ECO:0000256" key="2">
    <source>
        <dbReference type="ARBA" id="ARBA00023026"/>
    </source>
</evidence>